<protein>
    <recommendedName>
        <fullName evidence="3">F-box domain-containing protein</fullName>
    </recommendedName>
</protein>
<evidence type="ECO:0000259" key="3">
    <source>
        <dbReference type="PROSITE" id="PS50181"/>
    </source>
</evidence>
<dbReference type="InterPro" id="IPR036047">
    <property type="entry name" value="F-box-like_dom_sf"/>
</dbReference>
<feature type="region of interest" description="Disordered" evidence="1">
    <location>
        <begin position="321"/>
        <end position="348"/>
    </location>
</feature>
<dbReference type="PROSITE" id="PS50181">
    <property type="entry name" value="FBOX"/>
    <property type="match status" value="1"/>
</dbReference>
<dbReference type="AlphaFoldDB" id="A0A5M3MH97"/>
<gene>
    <name evidence="4" type="ORF">CONPUDRAFT_75036</name>
</gene>
<evidence type="ECO:0000313" key="4">
    <source>
        <dbReference type="EMBL" id="EIW78320.1"/>
    </source>
</evidence>
<organism evidence="4 5">
    <name type="scientific">Coniophora puteana (strain RWD-64-598)</name>
    <name type="common">Brown rot fungus</name>
    <dbReference type="NCBI Taxonomy" id="741705"/>
    <lineage>
        <taxon>Eukaryota</taxon>
        <taxon>Fungi</taxon>
        <taxon>Dikarya</taxon>
        <taxon>Basidiomycota</taxon>
        <taxon>Agaricomycotina</taxon>
        <taxon>Agaricomycetes</taxon>
        <taxon>Agaricomycetidae</taxon>
        <taxon>Boletales</taxon>
        <taxon>Coniophorineae</taxon>
        <taxon>Coniophoraceae</taxon>
        <taxon>Coniophora</taxon>
    </lineage>
</organism>
<sequence length="556" mass="63459">MLAAKNLSTLPLELLCLILTFLECKELLRIRRVCKLLKDIVDSTERLQYLVDMAFFQTMPAKSLDQNPSMYSRRQRLRDRERAWKTLKYRKKMKLPLPDTGAIYEFIGGIYGNATKTNAIHFLELPTLDTPEGEIKVWTHSTLDWTLVDFTFSPDQDLLVVVAASAHDVDHAYNIHLRSLSSGKPHPEASAPELHAVLKQHIALDLYELSGPVKIQVVGDYVVLLCRDIIINGDIGGYMHLWTWKEGHKGYEFVLEFEDGADDFLFLSDDTFLIITVLGTLETYSFADQSRSPHCTGRFGLPELMQDWSYSYAFMSGNPTPGAPPHASHSSTSTTWSETNPFPSHDLVQPTSSDQLLVFFVTVMRESNITDSHSYVFFVKRSALVALDNTDDRRPPSLPSHICTRSASCAASGSACQKLVPWKHWGPSSTRWFSERESSDWQHAVYGFRTIETINEDVLFSRHPRRLRIRDFNPHFERGNDREVEDECRFVMAKDAGREKVTRPFREPLGAGLPYKETVSEEKFEATEVMMDQNRILLLRRNAELDLESIDVLLMG</sequence>
<dbReference type="Proteomes" id="UP000053558">
    <property type="component" value="Unassembled WGS sequence"/>
</dbReference>
<evidence type="ECO:0000256" key="1">
    <source>
        <dbReference type="SAM" id="MobiDB-lite"/>
    </source>
</evidence>
<keyword evidence="2" id="KW-0732">Signal</keyword>
<accession>A0A5M3MH97</accession>
<name>A0A5M3MH97_CONPW</name>
<dbReference type="SUPFAM" id="SSF81383">
    <property type="entry name" value="F-box domain"/>
    <property type="match status" value="1"/>
</dbReference>
<evidence type="ECO:0000256" key="2">
    <source>
        <dbReference type="SAM" id="SignalP"/>
    </source>
</evidence>
<dbReference type="SMART" id="SM00256">
    <property type="entry name" value="FBOX"/>
    <property type="match status" value="1"/>
</dbReference>
<feature type="chain" id="PRO_5024423929" description="F-box domain-containing protein" evidence="2">
    <location>
        <begin position="25"/>
        <end position="556"/>
    </location>
</feature>
<reference evidence="5" key="1">
    <citation type="journal article" date="2012" name="Science">
        <title>The Paleozoic origin of enzymatic lignin decomposition reconstructed from 31 fungal genomes.</title>
        <authorList>
            <person name="Floudas D."/>
            <person name="Binder M."/>
            <person name="Riley R."/>
            <person name="Barry K."/>
            <person name="Blanchette R.A."/>
            <person name="Henrissat B."/>
            <person name="Martinez A.T."/>
            <person name="Otillar R."/>
            <person name="Spatafora J.W."/>
            <person name="Yadav J.S."/>
            <person name="Aerts A."/>
            <person name="Benoit I."/>
            <person name="Boyd A."/>
            <person name="Carlson A."/>
            <person name="Copeland A."/>
            <person name="Coutinho P.M."/>
            <person name="de Vries R.P."/>
            <person name="Ferreira P."/>
            <person name="Findley K."/>
            <person name="Foster B."/>
            <person name="Gaskell J."/>
            <person name="Glotzer D."/>
            <person name="Gorecki P."/>
            <person name="Heitman J."/>
            <person name="Hesse C."/>
            <person name="Hori C."/>
            <person name="Igarashi K."/>
            <person name="Jurgens J.A."/>
            <person name="Kallen N."/>
            <person name="Kersten P."/>
            <person name="Kohler A."/>
            <person name="Kuees U."/>
            <person name="Kumar T.K.A."/>
            <person name="Kuo A."/>
            <person name="LaButti K."/>
            <person name="Larrondo L.F."/>
            <person name="Lindquist E."/>
            <person name="Ling A."/>
            <person name="Lombard V."/>
            <person name="Lucas S."/>
            <person name="Lundell T."/>
            <person name="Martin R."/>
            <person name="McLaughlin D.J."/>
            <person name="Morgenstern I."/>
            <person name="Morin E."/>
            <person name="Murat C."/>
            <person name="Nagy L.G."/>
            <person name="Nolan M."/>
            <person name="Ohm R.A."/>
            <person name="Patyshakuliyeva A."/>
            <person name="Rokas A."/>
            <person name="Ruiz-Duenas F.J."/>
            <person name="Sabat G."/>
            <person name="Salamov A."/>
            <person name="Samejima M."/>
            <person name="Schmutz J."/>
            <person name="Slot J.C."/>
            <person name="St John F."/>
            <person name="Stenlid J."/>
            <person name="Sun H."/>
            <person name="Sun S."/>
            <person name="Syed K."/>
            <person name="Tsang A."/>
            <person name="Wiebenga A."/>
            <person name="Young D."/>
            <person name="Pisabarro A."/>
            <person name="Eastwood D.C."/>
            <person name="Martin F."/>
            <person name="Cullen D."/>
            <person name="Grigoriev I.V."/>
            <person name="Hibbett D.S."/>
        </authorList>
    </citation>
    <scope>NUCLEOTIDE SEQUENCE [LARGE SCALE GENOMIC DNA]</scope>
    <source>
        <strain evidence="5">RWD-64-598 SS2</strain>
    </source>
</reference>
<feature type="compositionally biased region" description="Low complexity" evidence="1">
    <location>
        <begin position="325"/>
        <end position="341"/>
    </location>
</feature>
<dbReference type="Pfam" id="PF00646">
    <property type="entry name" value="F-box"/>
    <property type="match status" value="1"/>
</dbReference>
<evidence type="ECO:0000313" key="5">
    <source>
        <dbReference type="Proteomes" id="UP000053558"/>
    </source>
</evidence>
<dbReference type="OMA" id="WTHAFEN"/>
<dbReference type="OrthoDB" id="3256413at2759"/>
<dbReference type="RefSeq" id="XP_007771169.1">
    <property type="nucleotide sequence ID" value="XM_007772979.1"/>
</dbReference>
<dbReference type="Gene3D" id="1.20.1280.50">
    <property type="match status" value="1"/>
</dbReference>
<proteinExistence type="predicted"/>
<dbReference type="EMBL" id="JH711582">
    <property type="protein sequence ID" value="EIW78320.1"/>
    <property type="molecule type" value="Genomic_DNA"/>
</dbReference>
<dbReference type="InterPro" id="IPR001810">
    <property type="entry name" value="F-box_dom"/>
</dbReference>
<feature type="signal peptide" evidence="2">
    <location>
        <begin position="1"/>
        <end position="24"/>
    </location>
</feature>
<keyword evidence="5" id="KW-1185">Reference proteome</keyword>
<feature type="domain" description="F-box" evidence="3">
    <location>
        <begin position="4"/>
        <end position="50"/>
    </location>
</feature>
<dbReference type="GeneID" id="19209302"/>
<comment type="caution">
    <text evidence="4">The sequence shown here is derived from an EMBL/GenBank/DDBJ whole genome shotgun (WGS) entry which is preliminary data.</text>
</comment>
<dbReference type="KEGG" id="cput:CONPUDRAFT_75036"/>